<organism evidence="2 3">
    <name type="scientific">Brachionus plicatilis</name>
    <name type="common">Marine rotifer</name>
    <name type="synonym">Brachionus muelleri</name>
    <dbReference type="NCBI Taxonomy" id="10195"/>
    <lineage>
        <taxon>Eukaryota</taxon>
        <taxon>Metazoa</taxon>
        <taxon>Spiralia</taxon>
        <taxon>Gnathifera</taxon>
        <taxon>Rotifera</taxon>
        <taxon>Eurotatoria</taxon>
        <taxon>Monogononta</taxon>
        <taxon>Pseudotrocha</taxon>
        <taxon>Ploima</taxon>
        <taxon>Brachionidae</taxon>
        <taxon>Brachionus</taxon>
    </lineage>
</organism>
<gene>
    <name evidence="2" type="ORF">BpHYR1_006438</name>
</gene>
<dbReference type="AlphaFoldDB" id="A0A3M7SYA3"/>
<keyword evidence="3" id="KW-1185">Reference proteome</keyword>
<keyword evidence="1" id="KW-1133">Transmembrane helix</keyword>
<name>A0A3M7SYA3_BRAPC</name>
<keyword evidence="1" id="KW-0472">Membrane</keyword>
<feature type="transmembrane region" description="Helical" evidence="1">
    <location>
        <begin position="12"/>
        <end position="35"/>
    </location>
</feature>
<comment type="caution">
    <text evidence="2">The sequence shown here is derived from an EMBL/GenBank/DDBJ whole genome shotgun (WGS) entry which is preliminary data.</text>
</comment>
<keyword evidence="1" id="KW-0812">Transmembrane</keyword>
<accession>A0A3M7SYA3</accession>
<reference evidence="2 3" key="1">
    <citation type="journal article" date="2018" name="Sci. Rep.">
        <title>Genomic signatures of local adaptation to the degree of environmental predictability in rotifers.</title>
        <authorList>
            <person name="Franch-Gras L."/>
            <person name="Hahn C."/>
            <person name="Garcia-Roger E.M."/>
            <person name="Carmona M.J."/>
            <person name="Serra M."/>
            <person name="Gomez A."/>
        </authorList>
    </citation>
    <scope>NUCLEOTIDE SEQUENCE [LARGE SCALE GENOMIC DNA]</scope>
    <source>
        <strain evidence="2">HYR1</strain>
    </source>
</reference>
<sequence length="90" mass="10774">MIFDFEDFFMIAILTLNLFETTYFFNVISNIGFIFKKITHNHKKRNFKKTQTIKLIIYLNLLAIFRSYSFRSFSCFQIPVNLDLCGLLIE</sequence>
<dbReference type="Proteomes" id="UP000276133">
    <property type="component" value="Unassembled WGS sequence"/>
</dbReference>
<evidence type="ECO:0000313" key="2">
    <source>
        <dbReference type="EMBL" id="RNA40568.1"/>
    </source>
</evidence>
<evidence type="ECO:0000313" key="3">
    <source>
        <dbReference type="Proteomes" id="UP000276133"/>
    </source>
</evidence>
<dbReference type="EMBL" id="REGN01000631">
    <property type="protein sequence ID" value="RNA40568.1"/>
    <property type="molecule type" value="Genomic_DNA"/>
</dbReference>
<proteinExistence type="predicted"/>
<evidence type="ECO:0000256" key="1">
    <source>
        <dbReference type="SAM" id="Phobius"/>
    </source>
</evidence>
<feature type="transmembrane region" description="Helical" evidence="1">
    <location>
        <begin position="55"/>
        <end position="73"/>
    </location>
</feature>
<protein>
    <submittedName>
        <fullName evidence="2">Uncharacterized protein</fullName>
    </submittedName>
</protein>